<reference evidence="3 4" key="1">
    <citation type="submission" date="2020-03" db="EMBL/GenBank/DDBJ databases">
        <title>WGS of actinomycetes isolated from Thailand.</title>
        <authorList>
            <person name="Thawai C."/>
        </authorList>
    </citation>
    <scope>NUCLEOTIDE SEQUENCE [LARGE SCALE GENOMIC DNA]</scope>
    <source>
        <strain evidence="3 4">PRB2-1</strain>
    </source>
</reference>
<dbReference type="RefSeq" id="WP_167983851.1">
    <property type="nucleotide sequence ID" value="NZ_JAATEJ010000012.1"/>
</dbReference>
<name>A0ABX0ZMD7_9ACTN</name>
<evidence type="ECO:0000313" key="3">
    <source>
        <dbReference type="EMBL" id="NJP44980.1"/>
    </source>
</evidence>
<dbReference type="EMBL" id="JAATEJ010000012">
    <property type="protein sequence ID" value="NJP44980.1"/>
    <property type="molecule type" value="Genomic_DNA"/>
</dbReference>
<evidence type="ECO:0000313" key="4">
    <source>
        <dbReference type="Proteomes" id="UP000734511"/>
    </source>
</evidence>
<feature type="compositionally biased region" description="Pro residues" evidence="1">
    <location>
        <begin position="170"/>
        <end position="184"/>
    </location>
</feature>
<keyword evidence="4" id="KW-1185">Reference proteome</keyword>
<protein>
    <submittedName>
        <fullName evidence="3">CHAT domain-containing protein</fullName>
    </submittedName>
</protein>
<evidence type="ECO:0000256" key="1">
    <source>
        <dbReference type="SAM" id="MobiDB-lite"/>
    </source>
</evidence>
<feature type="domain" description="CHAT" evidence="2">
    <location>
        <begin position="149"/>
        <end position="455"/>
    </location>
</feature>
<sequence length="456" mass="48918">MTSARDHASQSAGRRMELAREWDRTLTRVRDLPGFHDFLRPPEIGRLTGAAADGPVVVLTASRWRCDALVVHPEGVEVVEYPQLTQEAVGEQANSYLEALQRVEQARQEADLALRAYTADPSSSSARGRRAAVRTLRETHQEQERTLRAVLAWLWDTITEPVLSSLGGLPSPPSPSSPSSPPGARPAGGLPPARLWWCPTGPLTVLPLHAAGYHDASPSCGMDSVLDRVVSSYTPTVRALETARARTSAGPRRQEQQQEQEQEMLVVSMPDGPGQAPLRSAVEDRVLLTRLFAGSRHTVLEGPAATRDRVRRALRDSPNVHFSCHGTQDLTDPSAGGVLLADGLLSVAEISAGRHTGTFAFLSACKSATGGVGLPDEVVTLAAALHHTGFRHVVATLWSVRDDAAAAFAADVYGYLCQGGVFRPEHAARAVHQAVLNLRAAGAGLSFWTPFTHTGP</sequence>
<feature type="region of interest" description="Disordered" evidence="1">
    <location>
        <begin position="166"/>
        <end position="188"/>
    </location>
</feature>
<accession>A0ABX0ZMD7</accession>
<dbReference type="Proteomes" id="UP000734511">
    <property type="component" value="Unassembled WGS sequence"/>
</dbReference>
<organism evidence="3 4">
    <name type="scientific">Actinacidiphila epipremni</name>
    <dbReference type="NCBI Taxonomy" id="2053013"/>
    <lineage>
        <taxon>Bacteria</taxon>
        <taxon>Bacillati</taxon>
        <taxon>Actinomycetota</taxon>
        <taxon>Actinomycetes</taxon>
        <taxon>Kitasatosporales</taxon>
        <taxon>Streptomycetaceae</taxon>
        <taxon>Actinacidiphila</taxon>
    </lineage>
</organism>
<evidence type="ECO:0000259" key="2">
    <source>
        <dbReference type="Pfam" id="PF12770"/>
    </source>
</evidence>
<dbReference type="InterPro" id="IPR024983">
    <property type="entry name" value="CHAT_dom"/>
</dbReference>
<proteinExistence type="predicted"/>
<comment type="caution">
    <text evidence="3">The sequence shown here is derived from an EMBL/GenBank/DDBJ whole genome shotgun (WGS) entry which is preliminary data.</text>
</comment>
<dbReference type="Pfam" id="PF12770">
    <property type="entry name" value="CHAT"/>
    <property type="match status" value="1"/>
</dbReference>
<gene>
    <name evidence="3" type="ORF">HCN08_16470</name>
</gene>